<proteinExistence type="predicted"/>
<feature type="region of interest" description="Disordered" evidence="1">
    <location>
        <begin position="1"/>
        <end position="76"/>
    </location>
</feature>
<feature type="compositionally biased region" description="Pro residues" evidence="1">
    <location>
        <begin position="63"/>
        <end position="76"/>
    </location>
</feature>
<evidence type="ECO:0000313" key="3">
    <source>
        <dbReference type="Proteomes" id="UP000002489"/>
    </source>
</evidence>
<reference evidence="3" key="1">
    <citation type="journal article" date="2012" name="Mol. Plant Microbe Interact.">
        <title>A highly conserved effector in Fusarium oxysporum is required for full virulence on Arabidopsis.</title>
        <authorList>
            <person name="Thatcher L.F."/>
            <person name="Gardiner D.M."/>
            <person name="Kazan K."/>
            <person name="Manners J."/>
        </authorList>
    </citation>
    <scope>NUCLEOTIDE SEQUENCE [LARGE SCALE GENOMIC DNA]</scope>
    <source>
        <strain evidence="3">Fo5176</strain>
    </source>
</reference>
<organism evidence="2 3">
    <name type="scientific">Fusarium oxysporum (strain Fo5176)</name>
    <name type="common">Fusarium vascular wilt</name>
    <dbReference type="NCBI Taxonomy" id="660025"/>
    <lineage>
        <taxon>Eukaryota</taxon>
        <taxon>Fungi</taxon>
        <taxon>Dikarya</taxon>
        <taxon>Ascomycota</taxon>
        <taxon>Pezizomycotina</taxon>
        <taxon>Sordariomycetes</taxon>
        <taxon>Hypocreomycetidae</taxon>
        <taxon>Hypocreales</taxon>
        <taxon>Nectriaceae</taxon>
        <taxon>Fusarium</taxon>
        <taxon>Fusarium oxysporum species complex</taxon>
    </lineage>
</organism>
<name>A0A0D2YKT3_FUSOF</name>
<dbReference type="Proteomes" id="UP000002489">
    <property type="component" value="Unassembled WGS sequence"/>
</dbReference>
<evidence type="ECO:0000313" key="2">
    <source>
        <dbReference type="EnsemblFungi" id="FOXG_17751P0"/>
    </source>
</evidence>
<protein>
    <submittedName>
        <fullName evidence="2">Uncharacterized protein</fullName>
    </submittedName>
</protein>
<reference evidence="2" key="2">
    <citation type="submission" date="2025-08" db="UniProtKB">
        <authorList>
            <consortium name="EnsemblFungi"/>
        </authorList>
    </citation>
    <scope>IDENTIFICATION</scope>
    <source>
        <strain evidence="2">4287 / CBS 123668 / FGSC 9935 / NRRL 34936</strain>
    </source>
</reference>
<sequence length="158" mass="16704">MVPTACAPTRLSLLTSSTPTTPPRSPLPMLVTSRARPPPRRPRARTLASLLSPPPARSTRRLPLPPTPSLLPPPVVPTAAARTTRTLVSRLPPSPASSPSVTSPLAPTWPSLVLSVPAWSFCKREVLGRTDLGMIKVSCGGFLGTCAFTSCVFSFLCI</sequence>
<dbReference type="EnsemblFungi" id="FOXG_17751T0">
    <property type="protein sequence ID" value="FOXG_17751P0"/>
    <property type="gene ID" value="FOXG_17751"/>
</dbReference>
<accession>A0A0D2YKT3</accession>
<dbReference type="AlphaFoldDB" id="A0A0D2YKT3"/>
<evidence type="ECO:0000256" key="1">
    <source>
        <dbReference type="SAM" id="MobiDB-lite"/>
    </source>
</evidence>
<feature type="compositionally biased region" description="Low complexity" evidence="1">
    <location>
        <begin position="8"/>
        <end position="19"/>
    </location>
</feature>